<feature type="compositionally biased region" description="Basic residues" evidence="1">
    <location>
        <begin position="232"/>
        <end position="244"/>
    </location>
</feature>
<feature type="compositionally biased region" description="Polar residues" evidence="1">
    <location>
        <begin position="213"/>
        <end position="230"/>
    </location>
</feature>
<gene>
    <name evidence="2" type="primary">g12427</name>
    <name evidence="2" type="ORF">VP750_LOCUS11059</name>
</gene>
<keyword evidence="3" id="KW-1185">Reference proteome</keyword>
<protein>
    <submittedName>
        <fullName evidence="2">G12427 protein</fullName>
    </submittedName>
</protein>
<feature type="region of interest" description="Disordered" evidence="1">
    <location>
        <begin position="212"/>
        <end position="244"/>
    </location>
</feature>
<name>A0ABP1GHB7_9CHLO</name>
<accession>A0ABP1GHB7</accession>
<dbReference type="Proteomes" id="UP001497392">
    <property type="component" value="Unassembled WGS sequence"/>
</dbReference>
<reference evidence="2 3" key="1">
    <citation type="submission" date="2024-06" db="EMBL/GenBank/DDBJ databases">
        <authorList>
            <person name="Kraege A."/>
            <person name="Thomma B."/>
        </authorList>
    </citation>
    <scope>NUCLEOTIDE SEQUENCE [LARGE SCALE GENOMIC DNA]</scope>
</reference>
<feature type="region of interest" description="Disordered" evidence="1">
    <location>
        <begin position="77"/>
        <end position="161"/>
    </location>
</feature>
<proteinExistence type="predicted"/>
<evidence type="ECO:0000256" key="1">
    <source>
        <dbReference type="SAM" id="MobiDB-lite"/>
    </source>
</evidence>
<sequence>MTQAKRHEQAAPVPERAAETVLPNMLCQADKLTLAASPLARTRNAGKKRDYKCLADGPINAEILRDAAAQAQIMRRARAALPRDPNEPPRKRGRPRKERPLAADGSPPSTPSDKSTDTDVSMRQFFTRGHPAEEKEGADDLEAFRTPPSLTPPGSPTQRGSREIAQDIRGGNICYNEYLNAMDKPVNSHSPPKDVAALLLAVAEKLWLETAEQAHSPQSSNDSSKATNIIKTKGRKGRSRRRRC</sequence>
<comment type="caution">
    <text evidence="2">The sequence shown here is derived from an EMBL/GenBank/DDBJ whole genome shotgun (WGS) entry which is preliminary data.</text>
</comment>
<organism evidence="2 3">
    <name type="scientific">Coccomyxa viridis</name>
    <dbReference type="NCBI Taxonomy" id="1274662"/>
    <lineage>
        <taxon>Eukaryota</taxon>
        <taxon>Viridiplantae</taxon>
        <taxon>Chlorophyta</taxon>
        <taxon>core chlorophytes</taxon>
        <taxon>Trebouxiophyceae</taxon>
        <taxon>Trebouxiophyceae incertae sedis</taxon>
        <taxon>Coccomyxaceae</taxon>
        <taxon>Coccomyxa</taxon>
    </lineage>
</organism>
<evidence type="ECO:0000313" key="3">
    <source>
        <dbReference type="Proteomes" id="UP001497392"/>
    </source>
</evidence>
<dbReference type="EMBL" id="CAXHTA020000020">
    <property type="protein sequence ID" value="CAL5229153.1"/>
    <property type="molecule type" value="Genomic_DNA"/>
</dbReference>
<evidence type="ECO:0000313" key="2">
    <source>
        <dbReference type="EMBL" id="CAL5229153.1"/>
    </source>
</evidence>